<keyword evidence="3" id="KW-1185">Reference proteome</keyword>
<reference evidence="3" key="1">
    <citation type="submission" date="2016-06" db="EMBL/GenBank/DDBJ databases">
        <authorList>
            <person name="Rodrigo-Torres L."/>
            <person name="Arahal R.D."/>
            <person name="Lucena T."/>
        </authorList>
    </citation>
    <scope>NUCLEOTIDE SEQUENCE [LARGE SCALE GENOMIC DNA]</scope>
    <source>
        <strain evidence="3">CECT8203</strain>
    </source>
</reference>
<dbReference type="InterPro" id="IPR018640">
    <property type="entry name" value="DUF2063"/>
</dbReference>
<evidence type="ECO:0000313" key="2">
    <source>
        <dbReference type="EMBL" id="SNX50146.1"/>
    </source>
</evidence>
<evidence type="ECO:0000313" key="3">
    <source>
        <dbReference type="Proteomes" id="UP000219336"/>
    </source>
</evidence>
<dbReference type="Pfam" id="PF09836">
    <property type="entry name" value="DUF2063"/>
    <property type="match status" value="1"/>
</dbReference>
<gene>
    <name evidence="2" type="ORF">VTH8203_03799</name>
</gene>
<protein>
    <recommendedName>
        <fullName evidence="1">Putative DNA-binding domain-containing protein</fullName>
    </recommendedName>
</protein>
<organism evidence="2 3">
    <name type="scientific">Vibrio thalassae</name>
    <dbReference type="NCBI Taxonomy" id="1243014"/>
    <lineage>
        <taxon>Bacteria</taxon>
        <taxon>Pseudomonadati</taxon>
        <taxon>Pseudomonadota</taxon>
        <taxon>Gammaproteobacteria</taxon>
        <taxon>Vibrionales</taxon>
        <taxon>Vibrionaceae</taxon>
        <taxon>Vibrio</taxon>
    </lineage>
</organism>
<dbReference type="EMBL" id="OANU01000101">
    <property type="protein sequence ID" value="SNX50146.1"/>
    <property type="molecule type" value="Genomic_DNA"/>
</dbReference>
<dbReference type="Proteomes" id="UP000219336">
    <property type="component" value="Unassembled WGS sequence"/>
</dbReference>
<name>A0A240ENG3_9VIBR</name>
<sequence length="258" mass="29114">MTLNELQQRFTKALRYQSSGQDCNVLSDQFSAIERVQIYRNNFVISLSEVLAACYPITRQLVGDECFDSMARHHVTQHPPHSGNVITYGAGFADSVSQLENITAAVPYLADVMSIEWLLDELKRAEDIPLKQSIEPIINLTSVAESQHSDIVFHVKPSSHLVHSNFAIGRLFQAVRDNQFDQLDIHQNETLLLVKRGSGQPTIHILDNQLQQLWTEISHGKPLRHIDPALLPQLPNLLNWDVVAGFTLFSENNSRSKV</sequence>
<dbReference type="InterPro" id="IPR044922">
    <property type="entry name" value="DUF2063_N_sf"/>
</dbReference>
<accession>A0A240ENG3</accession>
<dbReference type="AlphaFoldDB" id="A0A240ENG3"/>
<dbReference type="Gene3D" id="1.10.150.690">
    <property type="entry name" value="DUF2063"/>
    <property type="match status" value="1"/>
</dbReference>
<evidence type="ECO:0000259" key="1">
    <source>
        <dbReference type="Pfam" id="PF09836"/>
    </source>
</evidence>
<dbReference type="OrthoDB" id="4146344at2"/>
<proteinExistence type="predicted"/>
<dbReference type="RefSeq" id="WP_096995088.1">
    <property type="nucleotide sequence ID" value="NZ_JBHSII010000001.1"/>
</dbReference>
<feature type="domain" description="Putative DNA-binding" evidence="1">
    <location>
        <begin position="5"/>
        <end position="94"/>
    </location>
</feature>